<dbReference type="RefSeq" id="WP_135817896.1">
    <property type="nucleotide sequence ID" value="NZ_SRPG01000116.1"/>
</dbReference>
<dbReference type="OrthoDB" id="7874906at2"/>
<reference evidence="1 2" key="1">
    <citation type="submission" date="2019-03" db="EMBL/GenBank/DDBJ databases">
        <authorList>
            <person name="Li J."/>
        </authorList>
    </citation>
    <scope>NUCLEOTIDE SEQUENCE [LARGE SCALE GENOMIC DNA]</scope>
    <source>
        <strain evidence="1 2">3058</strain>
    </source>
</reference>
<comment type="caution">
    <text evidence="1">The sequence shown here is derived from an EMBL/GenBank/DDBJ whole genome shotgun (WGS) entry which is preliminary data.</text>
</comment>
<evidence type="ECO:0008006" key="3">
    <source>
        <dbReference type="Google" id="ProtNLM"/>
    </source>
</evidence>
<evidence type="ECO:0000313" key="2">
    <source>
        <dbReference type="Proteomes" id="UP000297972"/>
    </source>
</evidence>
<dbReference type="Pfam" id="PF11316">
    <property type="entry name" value="Rhamno_transf"/>
    <property type="match status" value="1"/>
</dbReference>
<sequence>MQVVGICRFSLLGRGDWEVYQGVAETEIKEISARQSALLFAPSRMESRLATFEHLTLASLQAQTDKDFIFLVLASEDMPEIYRQRLSDICSSVPQVILRFFPMIHVGDAQKAVFSELSLDLKEMLQFRLDDDDAVCTTFIQSKREIARLLAPRKLPFSLSFRSVMYCSIGGEFKGIYSWDSPFFSAGVALYHPTRSIFGFGHYALSWRFTSVILADGMSLATHNGHNDTQFNASRIRRQKFLKMDESAVAKTCAEQFPFLTAVGKELAGLPL</sequence>
<evidence type="ECO:0000313" key="1">
    <source>
        <dbReference type="EMBL" id="TGN58369.1"/>
    </source>
</evidence>
<protein>
    <recommendedName>
        <fullName evidence="3">Rhamnosyl transferase</fullName>
    </recommendedName>
</protein>
<dbReference type="AlphaFoldDB" id="A0A4Z1CBH8"/>
<gene>
    <name evidence="1" type="ORF">E4L95_12475</name>
</gene>
<dbReference type="InterPro" id="IPR021466">
    <property type="entry name" value="Put_rhamnosyl_transferase"/>
</dbReference>
<dbReference type="Proteomes" id="UP000297972">
    <property type="component" value="Unassembled WGS sequence"/>
</dbReference>
<accession>A0A4Z1CBH8</accession>
<organism evidence="1 2">
    <name type="scientific">Paracoccus liaowanqingii</name>
    <dbReference type="NCBI Taxonomy" id="2560053"/>
    <lineage>
        <taxon>Bacteria</taxon>
        <taxon>Pseudomonadati</taxon>
        <taxon>Pseudomonadota</taxon>
        <taxon>Alphaproteobacteria</taxon>
        <taxon>Rhodobacterales</taxon>
        <taxon>Paracoccaceae</taxon>
        <taxon>Paracoccus</taxon>
    </lineage>
</organism>
<dbReference type="EMBL" id="SRPG01000116">
    <property type="protein sequence ID" value="TGN58369.1"/>
    <property type="molecule type" value="Genomic_DNA"/>
</dbReference>
<name>A0A4Z1CBH8_9RHOB</name>
<proteinExistence type="predicted"/>
<keyword evidence="2" id="KW-1185">Reference proteome</keyword>